<feature type="compositionally biased region" description="Polar residues" evidence="1">
    <location>
        <begin position="27"/>
        <end position="42"/>
    </location>
</feature>
<gene>
    <name evidence="4" type="ORF">GCM10010919_23450</name>
</gene>
<dbReference type="PANTHER" id="PTHR36505:SF1">
    <property type="entry name" value="BLR1072 PROTEIN"/>
    <property type="match status" value="1"/>
</dbReference>
<dbReference type="SUPFAM" id="SSF50346">
    <property type="entry name" value="PRC-barrel domain"/>
    <property type="match status" value="1"/>
</dbReference>
<feature type="signal peptide" evidence="2">
    <location>
        <begin position="1"/>
        <end position="26"/>
    </location>
</feature>
<dbReference type="Gene3D" id="2.30.30.240">
    <property type="entry name" value="PRC-barrel domain"/>
    <property type="match status" value="1"/>
</dbReference>
<dbReference type="InterPro" id="IPR027275">
    <property type="entry name" value="PRC-brl_dom"/>
</dbReference>
<evidence type="ECO:0000256" key="1">
    <source>
        <dbReference type="SAM" id="MobiDB-lite"/>
    </source>
</evidence>
<feature type="domain" description="PRC-barrel" evidence="3">
    <location>
        <begin position="79"/>
        <end position="138"/>
    </location>
</feature>
<organism evidence="4 5">
    <name type="scientific">Alishewanella longhuensis</name>
    <dbReference type="NCBI Taxonomy" id="1091037"/>
    <lineage>
        <taxon>Bacteria</taxon>
        <taxon>Pseudomonadati</taxon>
        <taxon>Pseudomonadota</taxon>
        <taxon>Gammaproteobacteria</taxon>
        <taxon>Alteromonadales</taxon>
        <taxon>Alteromonadaceae</taxon>
        <taxon>Alishewanella</taxon>
    </lineage>
</organism>
<protein>
    <recommendedName>
        <fullName evidence="3">PRC-barrel domain-containing protein</fullName>
    </recommendedName>
</protein>
<dbReference type="InterPro" id="IPR011033">
    <property type="entry name" value="PRC_barrel-like_sf"/>
</dbReference>
<sequence>MKKLNSFLLYGLVTPALALGAGAAFAQQSPQPKTTQNEQNPQHAKPAEQQANSALQKTREQSRMQNQSYLASAPANGSHATKLIGTDVKTSTNEDIGSVSDLIIDSNGQILAIVVGVGGFLGMGEKDVAISWSNVTKTGSGDDQQLQINGTRDDLVQRLNLKNGINFR</sequence>
<evidence type="ECO:0000313" key="5">
    <source>
        <dbReference type="Proteomes" id="UP000659697"/>
    </source>
</evidence>
<dbReference type="Proteomes" id="UP000659697">
    <property type="component" value="Unassembled WGS sequence"/>
</dbReference>
<feature type="chain" id="PRO_5046536752" description="PRC-barrel domain-containing protein" evidence="2">
    <location>
        <begin position="27"/>
        <end position="168"/>
    </location>
</feature>
<dbReference type="RefSeq" id="WP_229833547.1">
    <property type="nucleotide sequence ID" value="NZ_BNAO01000005.1"/>
</dbReference>
<dbReference type="EMBL" id="BNAO01000005">
    <property type="protein sequence ID" value="GHG71735.1"/>
    <property type="molecule type" value="Genomic_DNA"/>
</dbReference>
<evidence type="ECO:0000313" key="4">
    <source>
        <dbReference type="EMBL" id="GHG71735.1"/>
    </source>
</evidence>
<accession>A0ABQ3L0R3</accession>
<dbReference type="PANTHER" id="PTHR36505">
    <property type="entry name" value="BLR1072 PROTEIN"/>
    <property type="match status" value="1"/>
</dbReference>
<keyword evidence="5" id="KW-1185">Reference proteome</keyword>
<keyword evidence="2" id="KW-0732">Signal</keyword>
<reference evidence="5" key="1">
    <citation type="journal article" date="2019" name="Int. J. Syst. Evol. Microbiol.">
        <title>The Global Catalogue of Microorganisms (GCM) 10K type strain sequencing project: providing services to taxonomists for standard genome sequencing and annotation.</title>
        <authorList>
            <consortium name="The Broad Institute Genomics Platform"/>
            <consortium name="The Broad Institute Genome Sequencing Center for Infectious Disease"/>
            <person name="Wu L."/>
            <person name="Ma J."/>
        </authorList>
    </citation>
    <scope>NUCLEOTIDE SEQUENCE [LARGE SCALE GENOMIC DNA]</scope>
    <source>
        <strain evidence="5">CGMCC 1.7003</strain>
    </source>
</reference>
<evidence type="ECO:0000256" key="2">
    <source>
        <dbReference type="SAM" id="SignalP"/>
    </source>
</evidence>
<feature type="region of interest" description="Disordered" evidence="1">
    <location>
        <begin position="25"/>
        <end position="76"/>
    </location>
</feature>
<comment type="caution">
    <text evidence="4">The sequence shown here is derived from an EMBL/GenBank/DDBJ whole genome shotgun (WGS) entry which is preliminary data.</text>
</comment>
<proteinExistence type="predicted"/>
<name>A0ABQ3L0R3_9ALTE</name>
<evidence type="ECO:0000259" key="3">
    <source>
        <dbReference type="Pfam" id="PF05239"/>
    </source>
</evidence>
<dbReference type="Pfam" id="PF05239">
    <property type="entry name" value="PRC"/>
    <property type="match status" value="1"/>
</dbReference>